<dbReference type="InterPro" id="IPR001296">
    <property type="entry name" value="Glyco_trans_1"/>
</dbReference>
<accession>A0A0B2C3S2</accession>
<evidence type="ECO:0000313" key="3">
    <source>
        <dbReference type="EMBL" id="KHL26800.1"/>
    </source>
</evidence>
<protein>
    <recommendedName>
        <fullName evidence="5">Glycosyl transferase family 1</fullName>
    </recommendedName>
</protein>
<keyword evidence="4" id="KW-1185">Reference proteome</keyword>
<dbReference type="AlphaFoldDB" id="A0A0B2C3S2"/>
<name>A0A0B2C3S2_9SPHN</name>
<feature type="domain" description="Glycosyl transferase family 1" evidence="1">
    <location>
        <begin position="182"/>
        <end position="328"/>
    </location>
</feature>
<dbReference type="GO" id="GO:0016757">
    <property type="term" value="F:glycosyltransferase activity"/>
    <property type="evidence" value="ECO:0007669"/>
    <property type="project" value="InterPro"/>
</dbReference>
<proteinExistence type="predicted"/>
<dbReference type="SUPFAM" id="SSF53756">
    <property type="entry name" value="UDP-Glycosyltransferase/glycogen phosphorylase"/>
    <property type="match status" value="1"/>
</dbReference>
<organism evidence="3 4">
    <name type="scientific">Croceibacterium mercuriale</name>
    <dbReference type="NCBI Taxonomy" id="1572751"/>
    <lineage>
        <taxon>Bacteria</taxon>
        <taxon>Pseudomonadati</taxon>
        <taxon>Pseudomonadota</taxon>
        <taxon>Alphaproteobacteria</taxon>
        <taxon>Sphingomonadales</taxon>
        <taxon>Erythrobacteraceae</taxon>
        <taxon>Croceibacterium</taxon>
    </lineage>
</organism>
<dbReference type="InterPro" id="IPR028098">
    <property type="entry name" value="Glyco_trans_4-like_N"/>
</dbReference>
<feature type="domain" description="Glycosyltransferase subfamily 4-like N-terminal" evidence="2">
    <location>
        <begin position="6"/>
        <end position="172"/>
    </location>
</feature>
<dbReference type="STRING" id="1572751.PK98_06355"/>
<dbReference type="InterPro" id="IPR050194">
    <property type="entry name" value="Glycosyltransferase_grp1"/>
</dbReference>
<dbReference type="Pfam" id="PF00534">
    <property type="entry name" value="Glycos_transf_1"/>
    <property type="match status" value="1"/>
</dbReference>
<comment type="caution">
    <text evidence="3">The sequence shown here is derived from an EMBL/GenBank/DDBJ whole genome shotgun (WGS) entry which is preliminary data.</text>
</comment>
<evidence type="ECO:0000313" key="4">
    <source>
        <dbReference type="Proteomes" id="UP000030988"/>
    </source>
</evidence>
<evidence type="ECO:0000259" key="2">
    <source>
        <dbReference type="Pfam" id="PF13439"/>
    </source>
</evidence>
<sequence length="356" mass="37520">MTVDTVGGVWQYATDLAAALTALGQEVTLAILGPPASPDQVRTAEAAGCEVQETGLPLDWLADGPAPVQDAARQLVQLARSADADLIHCNHPAYAAAAGWPAPVIAVAHGCVSTWWRAARGTPVTEAFRWHADLTRQGLLAAEIVVAPSASYARDVQVTYALPRLPVAVHNGRASRPRALPARDDLFALTVGRLWDEVKQASLLDRVAAQIDLPFLAAGSLTAPHGEQALLQHLQTLGAIPAAQLDALLAARPIFVSAASFEPFGLAVLEAAAAGCALVLADMPSFRELWDGAAMFVPVASEDAYAEAIATLAGDPAKREQMGRRAQEHALRYTPEHTAAAMTALYDQVQPHRVAA</sequence>
<gene>
    <name evidence="3" type="ORF">PK98_06355</name>
</gene>
<dbReference type="Pfam" id="PF13439">
    <property type="entry name" value="Glyco_transf_4"/>
    <property type="match status" value="1"/>
</dbReference>
<dbReference type="EMBL" id="JTDN01000001">
    <property type="protein sequence ID" value="KHL26800.1"/>
    <property type="molecule type" value="Genomic_DNA"/>
</dbReference>
<reference evidence="3 4" key="1">
    <citation type="submission" date="2014-11" db="EMBL/GenBank/DDBJ databases">
        <title>Draft genome sequence of Kirrobacter mercurialis.</title>
        <authorList>
            <person name="Coil D.A."/>
            <person name="Eisen J.A."/>
        </authorList>
    </citation>
    <scope>NUCLEOTIDE SEQUENCE [LARGE SCALE GENOMIC DNA]</scope>
    <source>
        <strain evidence="3 4">Coronado</strain>
    </source>
</reference>
<dbReference type="Gene3D" id="3.40.50.2000">
    <property type="entry name" value="Glycogen Phosphorylase B"/>
    <property type="match status" value="2"/>
</dbReference>
<dbReference type="Proteomes" id="UP000030988">
    <property type="component" value="Unassembled WGS sequence"/>
</dbReference>
<evidence type="ECO:0000259" key="1">
    <source>
        <dbReference type="Pfam" id="PF00534"/>
    </source>
</evidence>
<dbReference type="PANTHER" id="PTHR45947:SF3">
    <property type="entry name" value="SULFOQUINOVOSYL TRANSFERASE SQD2"/>
    <property type="match status" value="1"/>
</dbReference>
<dbReference type="CDD" id="cd03801">
    <property type="entry name" value="GT4_PimA-like"/>
    <property type="match status" value="1"/>
</dbReference>
<dbReference type="PANTHER" id="PTHR45947">
    <property type="entry name" value="SULFOQUINOVOSYL TRANSFERASE SQD2"/>
    <property type="match status" value="1"/>
</dbReference>
<evidence type="ECO:0008006" key="5">
    <source>
        <dbReference type="Google" id="ProtNLM"/>
    </source>
</evidence>